<evidence type="ECO:0000313" key="3">
    <source>
        <dbReference type="Proteomes" id="UP000807469"/>
    </source>
</evidence>
<comment type="caution">
    <text evidence="2">The sequence shown here is derived from an EMBL/GenBank/DDBJ whole genome shotgun (WGS) entry which is preliminary data.</text>
</comment>
<dbReference type="EMBL" id="MU155241">
    <property type="protein sequence ID" value="KAF9478174.1"/>
    <property type="molecule type" value="Genomic_DNA"/>
</dbReference>
<proteinExistence type="predicted"/>
<evidence type="ECO:0000313" key="2">
    <source>
        <dbReference type="EMBL" id="KAF9478174.1"/>
    </source>
</evidence>
<dbReference type="AlphaFoldDB" id="A0A9P5YZ55"/>
<sequence>MGTTLNVRRASIANPPSDSQMSQAVCPTPPPSNNPTVRVGSAPLPNQNPSIRLPPPLNAFNESIRNASHSTQVMPNSDSSRNHISQQTTISPNDTLINPHPTLLAPTPMPANVSTTMPASTLPMTYTSNTGQSFQRTEPITATAASMPPTVRSDTDALHSNASSPILPSRTMGLKRESMSMDIDVPNGSNKKPRVQSPGIDLNTPPPPSPSVPPPSALSELSMSEAPSAVPDGQAVVEEDDDDEVVEVGPDGLRLVEDILEQVYGENRRGEVVCWFCQ</sequence>
<feature type="region of interest" description="Disordered" evidence="1">
    <location>
        <begin position="1"/>
        <end position="50"/>
    </location>
</feature>
<organism evidence="2 3">
    <name type="scientific">Pholiota conissans</name>
    <dbReference type="NCBI Taxonomy" id="109636"/>
    <lineage>
        <taxon>Eukaryota</taxon>
        <taxon>Fungi</taxon>
        <taxon>Dikarya</taxon>
        <taxon>Basidiomycota</taxon>
        <taxon>Agaricomycotina</taxon>
        <taxon>Agaricomycetes</taxon>
        <taxon>Agaricomycetidae</taxon>
        <taxon>Agaricales</taxon>
        <taxon>Agaricineae</taxon>
        <taxon>Strophariaceae</taxon>
        <taxon>Pholiota</taxon>
    </lineage>
</organism>
<feature type="compositionally biased region" description="Pro residues" evidence="1">
    <location>
        <begin position="204"/>
        <end position="216"/>
    </location>
</feature>
<protein>
    <submittedName>
        <fullName evidence="2">Uncharacterized protein</fullName>
    </submittedName>
</protein>
<name>A0A9P5YZ55_9AGAR</name>
<feature type="region of interest" description="Disordered" evidence="1">
    <location>
        <begin position="69"/>
        <end position="100"/>
    </location>
</feature>
<feature type="compositionally biased region" description="Polar residues" evidence="1">
    <location>
        <begin position="14"/>
        <end position="25"/>
    </location>
</feature>
<keyword evidence="3" id="KW-1185">Reference proteome</keyword>
<feature type="compositionally biased region" description="Polar residues" evidence="1">
    <location>
        <begin position="69"/>
        <end position="96"/>
    </location>
</feature>
<dbReference type="Proteomes" id="UP000807469">
    <property type="component" value="Unassembled WGS sequence"/>
</dbReference>
<reference evidence="2" key="1">
    <citation type="submission" date="2020-11" db="EMBL/GenBank/DDBJ databases">
        <authorList>
            <consortium name="DOE Joint Genome Institute"/>
            <person name="Ahrendt S."/>
            <person name="Riley R."/>
            <person name="Andreopoulos W."/>
            <person name="Labutti K."/>
            <person name="Pangilinan J."/>
            <person name="Ruiz-Duenas F.J."/>
            <person name="Barrasa J.M."/>
            <person name="Sanchez-Garcia M."/>
            <person name="Camarero S."/>
            <person name="Miyauchi S."/>
            <person name="Serrano A."/>
            <person name="Linde D."/>
            <person name="Babiker R."/>
            <person name="Drula E."/>
            <person name="Ayuso-Fernandez I."/>
            <person name="Pacheco R."/>
            <person name="Padilla G."/>
            <person name="Ferreira P."/>
            <person name="Barriuso J."/>
            <person name="Kellner H."/>
            <person name="Castanera R."/>
            <person name="Alfaro M."/>
            <person name="Ramirez L."/>
            <person name="Pisabarro A.G."/>
            <person name="Kuo A."/>
            <person name="Tritt A."/>
            <person name="Lipzen A."/>
            <person name="He G."/>
            <person name="Yan M."/>
            <person name="Ng V."/>
            <person name="Cullen D."/>
            <person name="Martin F."/>
            <person name="Rosso M.-N."/>
            <person name="Henrissat B."/>
            <person name="Hibbett D."/>
            <person name="Martinez A.T."/>
            <person name="Grigoriev I.V."/>
        </authorList>
    </citation>
    <scope>NUCLEOTIDE SEQUENCE</scope>
    <source>
        <strain evidence="2">CIRM-BRFM 674</strain>
    </source>
</reference>
<accession>A0A9P5YZ55</accession>
<gene>
    <name evidence="2" type="ORF">BDN70DRAFT_65412</name>
</gene>
<evidence type="ECO:0000256" key="1">
    <source>
        <dbReference type="SAM" id="MobiDB-lite"/>
    </source>
</evidence>
<feature type="region of interest" description="Disordered" evidence="1">
    <location>
        <begin position="146"/>
        <end position="231"/>
    </location>
</feature>